<keyword evidence="2" id="KW-0813">Transport</keyword>
<protein>
    <submittedName>
        <fullName evidence="15">Glutamate receptor-like protein</fullName>
    </submittedName>
</protein>
<sequence length="510" mass="57594">MANCLFYLFYSLALFNLLQFGVLGSSPASSSVGHEQNAATAMEPIKFRIGVPKKEGFNQFVKVERNHDTNKYEVTGFCIDVFIAAANILPFEFSFEFEPYVDETGKSAGTYDELLNEIPRKYDAVVGDVTNVGDRKNYVDFTLPYTETGVAMLARIQHRRHLHMWNFLRPFSWDLWLTILIFCVFIGVVIRIMERNVRRSEMNSSSSSITRCKERLTVVSSTLWFPLSQAVIPQRELVAKNCSRFVLVVWILLAFVLMQSYTASLSSILTLDQLNVEDLRATRHKIGYQSGSFVGNQLLVQHLNFDPKELEPYNTDSEYDNALRNGHVAAVFDEIPYINLFLEKYGSNYVMIGPTYPTDGFGFAFAHKSNLTSYFSRAILNLYQSYAMHEIENKYFGSKAILQSDPISSSNSPSPSLTAYSFAGLFMISGIATLLALIYSQNIIWRKPIANLDPSTDGSTTRNNVDSTDEANGDGQLCENDESHSETRQHNQFSPCQRNASPEIQLAVQD</sequence>
<dbReference type="PANTHER" id="PTHR18966">
    <property type="entry name" value="IONOTROPIC GLUTAMATE RECEPTOR"/>
    <property type="match status" value="1"/>
</dbReference>
<evidence type="ECO:0000256" key="10">
    <source>
        <dbReference type="ARBA" id="ARBA00023303"/>
    </source>
</evidence>
<dbReference type="Pfam" id="PF00060">
    <property type="entry name" value="Lig_chan"/>
    <property type="match status" value="1"/>
</dbReference>
<evidence type="ECO:0000256" key="12">
    <source>
        <dbReference type="SAM" id="Phobius"/>
    </source>
</evidence>
<evidence type="ECO:0000256" key="6">
    <source>
        <dbReference type="ARBA" id="ARBA00023136"/>
    </source>
</evidence>
<feature type="chain" id="PRO_5042198359" evidence="13">
    <location>
        <begin position="25"/>
        <end position="510"/>
    </location>
</feature>
<keyword evidence="8" id="KW-0325">Glycoprotein</keyword>
<evidence type="ECO:0000256" key="8">
    <source>
        <dbReference type="ARBA" id="ARBA00023180"/>
    </source>
</evidence>
<evidence type="ECO:0000256" key="1">
    <source>
        <dbReference type="ARBA" id="ARBA00004141"/>
    </source>
</evidence>
<keyword evidence="5" id="KW-0406">Ion transport</keyword>
<feature type="region of interest" description="Disordered" evidence="11">
    <location>
        <begin position="455"/>
        <end position="510"/>
    </location>
</feature>
<feature type="compositionally biased region" description="Polar residues" evidence="11">
    <location>
        <begin position="455"/>
        <end position="466"/>
    </location>
</feature>
<keyword evidence="7 15" id="KW-0675">Receptor</keyword>
<comment type="subcellular location">
    <subcellularLocation>
        <location evidence="1">Membrane</location>
        <topology evidence="1">Multi-pass membrane protein</topology>
    </subcellularLocation>
</comment>
<feature type="transmembrane region" description="Helical" evidence="12">
    <location>
        <begin position="245"/>
        <end position="269"/>
    </location>
</feature>
<keyword evidence="6 12" id="KW-0472">Membrane</keyword>
<dbReference type="Pfam" id="PF10613">
    <property type="entry name" value="Lig_chan-Glu_bd"/>
    <property type="match status" value="1"/>
</dbReference>
<dbReference type="AlphaFoldDB" id="A0AAD7QES0"/>
<feature type="compositionally biased region" description="Polar residues" evidence="11">
    <location>
        <begin position="490"/>
        <end position="502"/>
    </location>
</feature>
<dbReference type="Proteomes" id="UP001163823">
    <property type="component" value="Chromosome 2"/>
</dbReference>
<evidence type="ECO:0000313" key="16">
    <source>
        <dbReference type="Proteomes" id="UP001163823"/>
    </source>
</evidence>
<keyword evidence="13" id="KW-0732">Signal</keyword>
<feature type="domain" description="Ionotropic glutamate receptor C-terminal" evidence="14">
    <location>
        <begin position="46"/>
        <end position="398"/>
    </location>
</feature>
<evidence type="ECO:0000256" key="7">
    <source>
        <dbReference type="ARBA" id="ARBA00023170"/>
    </source>
</evidence>
<evidence type="ECO:0000313" key="15">
    <source>
        <dbReference type="EMBL" id="KAJ7979516.1"/>
    </source>
</evidence>
<proteinExistence type="predicted"/>
<dbReference type="GO" id="GO:0016020">
    <property type="term" value="C:membrane"/>
    <property type="evidence" value="ECO:0007669"/>
    <property type="project" value="UniProtKB-SubCell"/>
</dbReference>
<gene>
    <name evidence="15" type="ORF">O6P43_002907</name>
</gene>
<dbReference type="Gene3D" id="3.40.190.10">
    <property type="entry name" value="Periplasmic binding protein-like II"/>
    <property type="match status" value="2"/>
</dbReference>
<comment type="caution">
    <text evidence="15">The sequence shown here is derived from an EMBL/GenBank/DDBJ whole genome shotgun (WGS) entry which is preliminary data.</text>
</comment>
<dbReference type="SMART" id="SM00079">
    <property type="entry name" value="PBPe"/>
    <property type="match status" value="1"/>
</dbReference>
<evidence type="ECO:0000259" key="14">
    <source>
        <dbReference type="SMART" id="SM00079"/>
    </source>
</evidence>
<feature type="transmembrane region" description="Helical" evidence="12">
    <location>
        <begin position="173"/>
        <end position="193"/>
    </location>
</feature>
<name>A0AAD7QES0_QUISA</name>
<accession>A0AAD7QES0</accession>
<evidence type="ECO:0000256" key="5">
    <source>
        <dbReference type="ARBA" id="ARBA00023065"/>
    </source>
</evidence>
<evidence type="ECO:0000256" key="11">
    <source>
        <dbReference type="SAM" id="MobiDB-lite"/>
    </source>
</evidence>
<evidence type="ECO:0000256" key="2">
    <source>
        <dbReference type="ARBA" id="ARBA00022448"/>
    </source>
</evidence>
<organism evidence="15 16">
    <name type="scientific">Quillaja saponaria</name>
    <name type="common">Soap bark tree</name>
    <dbReference type="NCBI Taxonomy" id="32244"/>
    <lineage>
        <taxon>Eukaryota</taxon>
        <taxon>Viridiplantae</taxon>
        <taxon>Streptophyta</taxon>
        <taxon>Embryophyta</taxon>
        <taxon>Tracheophyta</taxon>
        <taxon>Spermatophyta</taxon>
        <taxon>Magnoliopsida</taxon>
        <taxon>eudicotyledons</taxon>
        <taxon>Gunneridae</taxon>
        <taxon>Pentapetalae</taxon>
        <taxon>rosids</taxon>
        <taxon>fabids</taxon>
        <taxon>Fabales</taxon>
        <taxon>Quillajaceae</taxon>
        <taxon>Quillaja</taxon>
    </lineage>
</organism>
<dbReference type="CDD" id="cd13686">
    <property type="entry name" value="GluR_Plant"/>
    <property type="match status" value="1"/>
</dbReference>
<dbReference type="EMBL" id="JARAOO010000002">
    <property type="protein sequence ID" value="KAJ7979516.1"/>
    <property type="molecule type" value="Genomic_DNA"/>
</dbReference>
<dbReference type="InterPro" id="IPR001320">
    <property type="entry name" value="Iontro_rcpt_C"/>
</dbReference>
<evidence type="ECO:0000256" key="9">
    <source>
        <dbReference type="ARBA" id="ARBA00023286"/>
    </source>
</evidence>
<evidence type="ECO:0000256" key="4">
    <source>
        <dbReference type="ARBA" id="ARBA00022989"/>
    </source>
</evidence>
<keyword evidence="10" id="KW-0407">Ion channel</keyword>
<feature type="signal peptide" evidence="13">
    <location>
        <begin position="1"/>
        <end position="24"/>
    </location>
</feature>
<feature type="transmembrane region" description="Helical" evidence="12">
    <location>
        <begin position="419"/>
        <end position="439"/>
    </location>
</feature>
<dbReference type="InterPro" id="IPR019594">
    <property type="entry name" value="Glu/Gly-bd"/>
</dbReference>
<keyword evidence="16" id="KW-1185">Reference proteome</keyword>
<reference evidence="15" key="1">
    <citation type="journal article" date="2023" name="Science">
        <title>Elucidation of the pathway for biosynthesis of saponin adjuvants from the soapbark tree.</title>
        <authorList>
            <person name="Reed J."/>
            <person name="Orme A."/>
            <person name="El-Demerdash A."/>
            <person name="Owen C."/>
            <person name="Martin L.B.B."/>
            <person name="Misra R.C."/>
            <person name="Kikuchi S."/>
            <person name="Rejzek M."/>
            <person name="Martin A.C."/>
            <person name="Harkess A."/>
            <person name="Leebens-Mack J."/>
            <person name="Louveau T."/>
            <person name="Stephenson M.J."/>
            <person name="Osbourn A."/>
        </authorList>
    </citation>
    <scope>NUCLEOTIDE SEQUENCE</scope>
    <source>
        <strain evidence="15">S10</strain>
    </source>
</reference>
<keyword evidence="3 12" id="KW-0812">Transmembrane</keyword>
<evidence type="ECO:0000256" key="13">
    <source>
        <dbReference type="SAM" id="SignalP"/>
    </source>
</evidence>
<dbReference type="KEGG" id="qsa:O6P43_002907"/>
<keyword evidence="4 12" id="KW-1133">Transmembrane helix</keyword>
<dbReference type="SUPFAM" id="SSF53850">
    <property type="entry name" value="Periplasmic binding protein-like II"/>
    <property type="match status" value="1"/>
</dbReference>
<dbReference type="InterPro" id="IPR015683">
    <property type="entry name" value="Ionotropic_Glu_rcpt"/>
</dbReference>
<dbReference type="Gene3D" id="1.10.287.70">
    <property type="match status" value="1"/>
</dbReference>
<evidence type="ECO:0000256" key="3">
    <source>
        <dbReference type="ARBA" id="ARBA00022692"/>
    </source>
</evidence>
<dbReference type="GO" id="GO:0015276">
    <property type="term" value="F:ligand-gated monoatomic ion channel activity"/>
    <property type="evidence" value="ECO:0007669"/>
    <property type="project" value="InterPro"/>
</dbReference>
<keyword evidence="9" id="KW-1071">Ligand-gated ion channel</keyword>